<evidence type="ECO:0000313" key="1">
    <source>
        <dbReference type="EMBL" id="TDP97855.1"/>
    </source>
</evidence>
<dbReference type="Proteomes" id="UP000295444">
    <property type="component" value="Unassembled WGS sequence"/>
</dbReference>
<name>A0A4R6SF84_LABRH</name>
<dbReference type="OrthoDB" id="6624781at2"/>
<dbReference type="InterPro" id="IPR023393">
    <property type="entry name" value="START-like_dom_sf"/>
</dbReference>
<dbReference type="Gene3D" id="3.30.530.20">
    <property type="match status" value="1"/>
</dbReference>
<sequence>MPDRAISVTKVVDAPRQAVFDLLADPAQHPRIDGSGTVRAARGGNPERLSLGAKFGMDMKLGLPYRIRNTVVEFEDGTLIAWRHFFGHRWRWSLKDAGEGRTEVTETFDWSTALVPKGIELLGFPGKNKQGIRATLDRLDGLLRT</sequence>
<proteinExistence type="predicted"/>
<comment type="caution">
    <text evidence="1">The sequence shown here is derived from an EMBL/GenBank/DDBJ whole genome shotgun (WGS) entry which is preliminary data.</text>
</comment>
<dbReference type="RefSeq" id="WP_133850996.1">
    <property type="nucleotide sequence ID" value="NZ_SNXZ01000003.1"/>
</dbReference>
<dbReference type="Pfam" id="PF10604">
    <property type="entry name" value="Polyketide_cyc2"/>
    <property type="match status" value="1"/>
</dbReference>
<dbReference type="AlphaFoldDB" id="A0A4R6SF84"/>
<gene>
    <name evidence="1" type="ORF">EV186_103832</name>
</gene>
<keyword evidence="2" id="KW-1185">Reference proteome</keyword>
<reference evidence="1 2" key="1">
    <citation type="submission" date="2019-03" db="EMBL/GenBank/DDBJ databases">
        <title>Genomic Encyclopedia of Type Strains, Phase IV (KMG-IV): sequencing the most valuable type-strain genomes for metagenomic binning, comparative biology and taxonomic classification.</title>
        <authorList>
            <person name="Goeker M."/>
        </authorList>
    </citation>
    <scope>NUCLEOTIDE SEQUENCE [LARGE SCALE GENOMIC DNA]</scope>
    <source>
        <strain evidence="1 2">DSM 45361</strain>
    </source>
</reference>
<organism evidence="1 2">
    <name type="scientific">Labedaea rhizosphaerae</name>
    <dbReference type="NCBI Taxonomy" id="598644"/>
    <lineage>
        <taxon>Bacteria</taxon>
        <taxon>Bacillati</taxon>
        <taxon>Actinomycetota</taxon>
        <taxon>Actinomycetes</taxon>
        <taxon>Pseudonocardiales</taxon>
        <taxon>Pseudonocardiaceae</taxon>
        <taxon>Labedaea</taxon>
    </lineage>
</organism>
<dbReference type="SUPFAM" id="SSF55961">
    <property type="entry name" value="Bet v1-like"/>
    <property type="match status" value="1"/>
</dbReference>
<protein>
    <submittedName>
        <fullName evidence="1">Uncharacterized protein YndB with AHSA1/START domain</fullName>
    </submittedName>
</protein>
<dbReference type="EMBL" id="SNXZ01000003">
    <property type="protein sequence ID" value="TDP97855.1"/>
    <property type="molecule type" value="Genomic_DNA"/>
</dbReference>
<dbReference type="InterPro" id="IPR019587">
    <property type="entry name" value="Polyketide_cyclase/dehydratase"/>
</dbReference>
<accession>A0A4R6SF84</accession>
<evidence type="ECO:0000313" key="2">
    <source>
        <dbReference type="Proteomes" id="UP000295444"/>
    </source>
</evidence>